<feature type="signal peptide" evidence="2">
    <location>
        <begin position="1"/>
        <end position="21"/>
    </location>
</feature>
<comment type="caution">
    <text evidence="3">The sequence shown here is derived from an EMBL/GenBank/DDBJ whole genome shotgun (WGS) entry which is preliminary data.</text>
</comment>
<sequence length="100" mass="10530">MRSVPALVASLLPVAPAPAPAAPPVTRIGDTEPDPAARARSPAPPAAHASPSAPRPDRRPARRRPRRSRIPVDGVLSILYQRRSTGTAPSAIRVLDLRLG</sequence>
<evidence type="ECO:0000313" key="4">
    <source>
        <dbReference type="Proteomes" id="UP001183643"/>
    </source>
</evidence>
<feature type="compositionally biased region" description="Basic residues" evidence="1">
    <location>
        <begin position="60"/>
        <end position="69"/>
    </location>
</feature>
<dbReference type="RefSeq" id="WP_310364169.1">
    <property type="nucleotide sequence ID" value="NZ_JAVDYB010000001.1"/>
</dbReference>
<protein>
    <submittedName>
        <fullName evidence="3">Uncharacterized protein</fullName>
    </submittedName>
</protein>
<evidence type="ECO:0000313" key="3">
    <source>
        <dbReference type="EMBL" id="MDR7274443.1"/>
    </source>
</evidence>
<accession>A0AAE3YLJ0</accession>
<feature type="compositionally biased region" description="Low complexity" evidence="1">
    <location>
        <begin position="34"/>
        <end position="52"/>
    </location>
</feature>
<proteinExistence type="predicted"/>
<dbReference type="Proteomes" id="UP001183643">
    <property type="component" value="Unassembled WGS sequence"/>
</dbReference>
<reference evidence="3" key="1">
    <citation type="submission" date="2023-07" db="EMBL/GenBank/DDBJ databases">
        <title>Sequencing the genomes of 1000 actinobacteria strains.</title>
        <authorList>
            <person name="Klenk H.-P."/>
        </authorList>
    </citation>
    <scope>NUCLEOTIDE SEQUENCE</scope>
    <source>
        <strain evidence="3">DSM 44707</strain>
    </source>
</reference>
<organism evidence="3 4">
    <name type="scientific">Catenuloplanes atrovinosus</name>
    <dbReference type="NCBI Taxonomy" id="137266"/>
    <lineage>
        <taxon>Bacteria</taxon>
        <taxon>Bacillati</taxon>
        <taxon>Actinomycetota</taxon>
        <taxon>Actinomycetes</taxon>
        <taxon>Micromonosporales</taxon>
        <taxon>Micromonosporaceae</taxon>
        <taxon>Catenuloplanes</taxon>
    </lineage>
</organism>
<keyword evidence="2" id="KW-0732">Signal</keyword>
<gene>
    <name evidence="3" type="ORF">J2S41_001221</name>
</gene>
<keyword evidence="4" id="KW-1185">Reference proteome</keyword>
<feature type="chain" id="PRO_5042211846" evidence="2">
    <location>
        <begin position="22"/>
        <end position="100"/>
    </location>
</feature>
<dbReference type="EMBL" id="JAVDYB010000001">
    <property type="protein sequence ID" value="MDR7274443.1"/>
    <property type="molecule type" value="Genomic_DNA"/>
</dbReference>
<name>A0AAE3YLJ0_9ACTN</name>
<evidence type="ECO:0000256" key="2">
    <source>
        <dbReference type="SAM" id="SignalP"/>
    </source>
</evidence>
<evidence type="ECO:0000256" key="1">
    <source>
        <dbReference type="SAM" id="MobiDB-lite"/>
    </source>
</evidence>
<dbReference type="AlphaFoldDB" id="A0AAE3YLJ0"/>
<feature type="region of interest" description="Disordered" evidence="1">
    <location>
        <begin position="12"/>
        <end position="74"/>
    </location>
</feature>